<sequence length="816" mass="91429">MTDFSQDTMASISSPRNDGVSPIESSLEPFSIDPDNESALIHSNTWSQQPQQPQYTRIQDQSPKSTSESPQVHIPLLKRRRVTRACDECRRKKIKCDGKQPCTHCTVYNYDCTYDQPSNRRRNPTPQYIEALENRVRRAEALLNSVFPGLDINDPKINTLIHQKNLAHYSIDQPQSQSLIDITSESKTENKGMILCSPVDGTGRLNQDGSGNWDFHGESSGIGFLHQIQERVYGFLSDDKTPLFPNSTPDMLSSCAALTFSPQPPYKPPGLPDLPLRETAEALCKAAFSKTYFLYCFVHLPTFYETLDKIYEPPRDTSDDSNSQFFALLFAILALGYITQKYCHDSYSRQETQEIGMDVNEGYIYPTKNVEKSVYEVPSTGYAIDHAQIHDIEDDLTHWLEKLPTSLRPGGDEGIESISTQQFLRLSYAHVQMMLYRPFLLCFSKKDSATETRNKKSLACAAACVKVSRNIIRIVRDLTKHRIMVGPCWFMINTTYFAILSLVYFVLENTDASSSPDILYDILLGQEALGVLAQSSQAARRCLDTLKALSEKLSTKLHSISSYPVTPANKKRHVSYSTALTDGSVQSRMMSPSHSCFSLESCPSSAMTNQTSPFFVPSTTQAYTQLQPPRFGEENLTTFSVSGFKFPDISHEINSPTNSCGMRAHNLGRSRPSMALQRRFTSQLSNGHSFPEFKPVIFPSTDPFRFESQQISLFDNGKCNSDQATNNKQQDLFHCSTSVNEECAYGELDGQIMGPLPPYLVPVQSTPIVPTDISVTNVTNGSLIQNFSYNNEISSAGGIPELDLFSEESRGTWNED</sequence>
<dbReference type="CDD" id="cd12148">
    <property type="entry name" value="fungal_TF_MHR"/>
    <property type="match status" value="1"/>
</dbReference>
<dbReference type="InterPro" id="IPR036864">
    <property type="entry name" value="Zn2-C6_fun-type_DNA-bd_sf"/>
</dbReference>
<evidence type="ECO:0000256" key="7">
    <source>
        <dbReference type="SAM" id="MobiDB-lite"/>
    </source>
</evidence>
<dbReference type="Pfam" id="PF00172">
    <property type="entry name" value="Zn_clus"/>
    <property type="match status" value="1"/>
</dbReference>
<dbReference type="AlphaFoldDB" id="A0A381LBM1"/>
<evidence type="ECO:0000256" key="1">
    <source>
        <dbReference type="ARBA" id="ARBA00004123"/>
    </source>
</evidence>
<dbReference type="PANTHER" id="PTHR47540:SF1">
    <property type="entry name" value="ACTIVATOR OF STRESS GENES 1-RELATED"/>
    <property type="match status" value="1"/>
</dbReference>
<feature type="compositionally biased region" description="Polar residues" evidence="7">
    <location>
        <begin position="55"/>
        <end position="70"/>
    </location>
</feature>
<feature type="compositionally biased region" description="Polar residues" evidence="7">
    <location>
        <begin position="1"/>
        <end position="16"/>
    </location>
</feature>
<dbReference type="PROSITE" id="PS00463">
    <property type="entry name" value="ZN2_CY6_FUNGAL_1"/>
    <property type="match status" value="1"/>
</dbReference>
<dbReference type="SUPFAM" id="SSF57701">
    <property type="entry name" value="Zn2/Cys6 DNA-binding domain"/>
    <property type="match status" value="1"/>
</dbReference>
<evidence type="ECO:0000256" key="2">
    <source>
        <dbReference type="ARBA" id="ARBA00022833"/>
    </source>
</evidence>
<dbReference type="Gene3D" id="4.10.240.10">
    <property type="entry name" value="Zn(2)-C6 fungal-type DNA-binding domain"/>
    <property type="match status" value="1"/>
</dbReference>
<dbReference type="InterPro" id="IPR001138">
    <property type="entry name" value="Zn2Cys6_DnaBD"/>
</dbReference>
<evidence type="ECO:0000313" key="9">
    <source>
        <dbReference type="EMBL" id="SUZ11339.1"/>
    </source>
</evidence>
<dbReference type="SMART" id="SM00066">
    <property type="entry name" value="GAL4"/>
    <property type="match status" value="1"/>
</dbReference>
<proteinExistence type="predicted"/>
<dbReference type="GO" id="GO:0043565">
    <property type="term" value="F:sequence-specific DNA binding"/>
    <property type="evidence" value="ECO:0007669"/>
    <property type="project" value="TreeGrafter"/>
</dbReference>
<protein>
    <submittedName>
        <fullName evidence="9">BgtA-21142</fullName>
    </submittedName>
</protein>
<reference evidence="9" key="1">
    <citation type="submission" date="2018-07" db="EMBL/GenBank/DDBJ databases">
        <authorList>
            <person name="Quirk P.G."/>
            <person name="Krulwich T.A."/>
        </authorList>
    </citation>
    <scope>NUCLEOTIDE SEQUENCE</scope>
    <source>
        <strain evidence="9">96224</strain>
    </source>
</reference>
<name>A0A381LBM1_BLUGR</name>
<keyword evidence="3" id="KW-0805">Transcription regulation</keyword>
<comment type="subcellular location">
    <subcellularLocation>
        <location evidence="1">Nucleus</location>
    </subcellularLocation>
</comment>
<evidence type="ECO:0000256" key="3">
    <source>
        <dbReference type="ARBA" id="ARBA00023015"/>
    </source>
</evidence>
<dbReference type="GO" id="GO:0008270">
    <property type="term" value="F:zinc ion binding"/>
    <property type="evidence" value="ECO:0007669"/>
    <property type="project" value="InterPro"/>
</dbReference>
<dbReference type="PROSITE" id="PS50048">
    <property type="entry name" value="ZN2_CY6_FUNGAL_2"/>
    <property type="match status" value="1"/>
</dbReference>
<dbReference type="CDD" id="cd00067">
    <property type="entry name" value="GAL4"/>
    <property type="match status" value="1"/>
</dbReference>
<dbReference type="InterPro" id="IPR051711">
    <property type="entry name" value="Stress_Response_Reg"/>
</dbReference>
<dbReference type="GO" id="GO:0005634">
    <property type="term" value="C:nucleus"/>
    <property type="evidence" value="ECO:0007669"/>
    <property type="project" value="UniProtKB-SubCell"/>
</dbReference>
<dbReference type="GO" id="GO:0000981">
    <property type="term" value="F:DNA-binding transcription factor activity, RNA polymerase II-specific"/>
    <property type="evidence" value="ECO:0007669"/>
    <property type="project" value="InterPro"/>
</dbReference>
<accession>A0A381LBM1</accession>
<feature type="non-terminal residue" evidence="9">
    <location>
        <position position="816"/>
    </location>
</feature>
<evidence type="ECO:0000256" key="5">
    <source>
        <dbReference type="ARBA" id="ARBA00023163"/>
    </source>
</evidence>
<keyword evidence="6" id="KW-0539">Nucleus</keyword>
<organism evidence="9">
    <name type="scientific">Blumeria graminis f. sp. tritici 96224</name>
    <dbReference type="NCBI Taxonomy" id="1268274"/>
    <lineage>
        <taxon>Eukaryota</taxon>
        <taxon>Fungi</taxon>
        <taxon>Dikarya</taxon>
        <taxon>Ascomycota</taxon>
        <taxon>Pezizomycotina</taxon>
        <taxon>Leotiomycetes</taxon>
        <taxon>Erysiphales</taxon>
        <taxon>Erysiphaceae</taxon>
        <taxon>Blumeria</taxon>
    </lineage>
</organism>
<keyword evidence="4" id="KW-0238">DNA-binding</keyword>
<dbReference type="OrthoDB" id="422427at2759"/>
<feature type="region of interest" description="Disordered" evidence="7">
    <location>
        <begin position="1"/>
        <end position="73"/>
    </location>
</feature>
<keyword evidence="5" id="KW-0804">Transcription</keyword>
<evidence type="ECO:0000259" key="8">
    <source>
        <dbReference type="PROSITE" id="PS50048"/>
    </source>
</evidence>
<feature type="domain" description="Zn(2)-C6 fungal-type" evidence="8">
    <location>
        <begin position="85"/>
        <end position="114"/>
    </location>
</feature>
<dbReference type="PANTHER" id="PTHR47540">
    <property type="entry name" value="THIAMINE REPRESSIBLE GENES REGULATORY PROTEIN THI5"/>
    <property type="match status" value="1"/>
</dbReference>
<gene>
    <name evidence="9" type="ORF">BGT96224V2_LOCUS4499</name>
</gene>
<evidence type="ECO:0000256" key="6">
    <source>
        <dbReference type="ARBA" id="ARBA00023242"/>
    </source>
</evidence>
<dbReference type="GO" id="GO:0045944">
    <property type="term" value="P:positive regulation of transcription by RNA polymerase II"/>
    <property type="evidence" value="ECO:0007669"/>
    <property type="project" value="TreeGrafter"/>
</dbReference>
<evidence type="ECO:0000256" key="4">
    <source>
        <dbReference type="ARBA" id="ARBA00023125"/>
    </source>
</evidence>
<dbReference type="EMBL" id="UIGY01000120">
    <property type="protein sequence ID" value="SUZ11339.1"/>
    <property type="molecule type" value="Genomic_DNA"/>
</dbReference>
<keyword evidence="2" id="KW-0862">Zinc</keyword>